<feature type="compositionally biased region" description="Basic and acidic residues" evidence="5">
    <location>
        <begin position="144"/>
        <end position="159"/>
    </location>
</feature>
<dbReference type="Proteomes" id="UP001306950">
    <property type="component" value="Unassembled WGS sequence"/>
</dbReference>
<protein>
    <submittedName>
        <fullName evidence="7">TraR/DksA C4-type zinc finger protein</fullName>
    </submittedName>
</protein>
<dbReference type="InterPro" id="IPR014240">
    <property type="entry name" value="YteA"/>
</dbReference>
<proteinExistence type="predicted"/>
<accession>A0ABU7VU13</accession>
<evidence type="ECO:0000313" key="8">
    <source>
        <dbReference type="Proteomes" id="UP001306950"/>
    </source>
</evidence>
<reference evidence="7 8" key="1">
    <citation type="submission" date="2024-02" db="EMBL/GenBank/DDBJ databases">
        <title>A nitrogen-fixing paenibacillus bacterium.</title>
        <authorList>
            <person name="Zhang W.L."/>
            <person name="Chen S.F."/>
        </authorList>
    </citation>
    <scope>NUCLEOTIDE SEQUENCE [LARGE SCALE GENOMIC DNA]</scope>
    <source>
        <strain evidence="7 8">M1</strain>
    </source>
</reference>
<dbReference type="EMBL" id="JAZHPZ010000007">
    <property type="protein sequence ID" value="MEF2967196.1"/>
    <property type="molecule type" value="Genomic_DNA"/>
</dbReference>
<keyword evidence="1" id="KW-0479">Metal-binding</keyword>
<keyword evidence="3" id="KW-0862">Zinc</keyword>
<evidence type="ECO:0000256" key="2">
    <source>
        <dbReference type="ARBA" id="ARBA00022771"/>
    </source>
</evidence>
<dbReference type="PANTHER" id="PTHR33823:SF4">
    <property type="entry name" value="GENERAL STRESS PROTEIN 16O"/>
    <property type="match status" value="1"/>
</dbReference>
<dbReference type="NCBIfam" id="TIGR02890">
    <property type="entry name" value="bacill_yteA"/>
    <property type="match status" value="1"/>
</dbReference>
<evidence type="ECO:0000256" key="3">
    <source>
        <dbReference type="ARBA" id="ARBA00022833"/>
    </source>
</evidence>
<evidence type="ECO:0000259" key="6">
    <source>
        <dbReference type="Pfam" id="PF01258"/>
    </source>
</evidence>
<sequence length="192" mass="21419">MSHLTQTQLQHLKELLRQEKRELEAHFDAGAPGGDEESLRNTTGELSLYDNHPADVGTEVFERERDMAVDDNLGQRLDEINEALERLANGDDYGRCAVCGAEIPFERLKAVPYTAFCVEHTPERDAADYRPVEEQVITPPPKGSGERRQRDAGRFDDANAWRTVEGYGNSDSPATASKRNAKNYDSLAPGED</sequence>
<dbReference type="RefSeq" id="WP_331847418.1">
    <property type="nucleotide sequence ID" value="NZ_JAZHPZ010000007.1"/>
</dbReference>
<dbReference type="Gene3D" id="1.20.120.910">
    <property type="entry name" value="DksA, coiled-coil domain"/>
    <property type="match status" value="1"/>
</dbReference>
<dbReference type="Pfam" id="PF01258">
    <property type="entry name" value="zf-dskA_traR"/>
    <property type="match status" value="1"/>
</dbReference>
<evidence type="ECO:0000313" key="7">
    <source>
        <dbReference type="EMBL" id="MEF2967196.1"/>
    </source>
</evidence>
<feature type="zinc finger region" description="dksA C4-type" evidence="4">
    <location>
        <begin position="96"/>
        <end position="120"/>
    </location>
</feature>
<dbReference type="PROSITE" id="PS51128">
    <property type="entry name" value="ZF_DKSA_2"/>
    <property type="match status" value="1"/>
</dbReference>
<dbReference type="InterPro" id="IPR037187">
    <property type="entry name" value="DnaK_N"/>
</dbReference>
<keyword evidence="2" id="KW-0863">Zinc-finger</keyword>
<dbReference type="InterPro" id="IPR000962">
    <property type="entry name" value="Znf_DskA_TraR"/>
</dbReference>
<evidence type="ECO:0000256" key="5">
    <source>
        <dbReference type="SAM" id="MobiDB-lite"/>
    </source>
</evidence>
<evidence type="ECO:0000256" key="4">
    <source>
        <dbReference type="PROSITE-ProRule" id="PRU00510"/>
    </source>
</evidence>
<feature type="region of interest" description="Disordered" evidence="5">
    <location>
        <begin position="133"/>
        <end position="192"/>
    </location>
</feature>
<organism evidence="7 8">
    <name type="scientific">Paenibacillus haidiansis</name>
    <dbReference type="NCBI Taxonomy" id="1574488"/>
    <lineage>
        <taxon>Bacteria</taxon>
        <taxon>Bacillati</taxon>
        <taxon>Bacillota</taxon>
        <taxon>Bacilli</taxon>
        <taxon>Bacillales</taxon>
        <taxon>Paenibacillaceae</taxon>
        <taxon>Paenibacillus</taxon>
    </lineage>
</organism>
<dbReference type="PANTHER" id="PTHR33823">
    <property type="entry name" value="RNA POLYMERASE-BINDING TRANSCRIPTION FACTOR DKSA-RELATED"/>
    <property type="match status" value="1"/>
</dbReference>
<feature type="domain" description="Zinc finger DksA/TraR C4-type" evidence="6">
    <location>
        <begin position="92"/>
        <end position="119"/>
    </location>
</feature>
<dbReference type="SUPFAM" id="SSF57716">
    <property type="entry name" value="Glucocorticoid receptor-like (DNA-binding domain)"/>
    <property type="match status" value="1"/>
</dbReference>
<name>A0ABU7VU13_9BACL</name>
<comment type="caution">
    <text evidence="7">The sequence shown here is derived from an EMBL/GenBank/DDBJ whole genome shotgun (WGS) entry which is preliminary data.</text>
</comment>
<feature type="region of interest" description="Disordered" evidence="5">
    <location>
        <begin position="27"/>
        <end position="52"/>
    </location>
</feature>
<keyword evidence="8" id="KW-1185">Reference proteome</keyword>
<dbReference type="SUPFAM" id="SSF109635">
    <property type="entry name" value="DnaK suppressor protein DksA, alpha-hairpin domain"/>
    <property type="match status" value="1"/>
</dbReference>
<gene>
    <name evidence="7" type="ORF">V3851_15265</name>
</gene>
<feature type="compositionally biased region" description="Polar residues" evidence="5">
    <location>
        <begin position="169"/>
        <end position="178"/>
    </location>
</feature>
<evidence type="ECO:0000256" key="1">
    <source>
        <dbReference type="ARBA" id="ARBA00022723"/>
    </source>
</evidence>